<evidence type="ECO:0000313" key="2">
    <source>
        <dbReference type="Proteomes" id="UP000594638"/>
    </source>
</evidence>
<dbReference type="EMBL" id="CACTIH010007257">
    <property type="protein sequence ID" value="CAA3006133.1"/>
    <property type="molecule type" value="Genomic_DNA"/>
</dbReference>
<proteinExistence type="predicted"/>
<dbReference type="Gramene" id="OE9A086954T1">
    <property type="protein sequence ID" value="OE9A086954C1"/>
    <property type="gene ID" value="OE9A086954"/>
</dbReference>
<keyword evidence="2" id="KW-1185">Reference proteome</keyword>
<comment type="caution">
    <text evidence="1">The sequence shown here is derived from an EMBL/GenBank/DDBJ whole genome shotgun (WGS) entry which is preliminary data.</text>
</comment>
<gene>
    <name evidence="1" type="ORF">OLEA9_A086954</name>
</gene>
<protein>
    <submittedName>
        <fullName evidence="1">Uncharacterized protein</fullName>
    </submittedName>
</protein>
<dbReference type="AlphaFoldDB" id="A0A8S0TQK8"/>
<evidence type="ECO:0000313" key="1">
    <source>
        <dbReference type="EMBL" id="CAA3006133.1"/>
    </source>
</evidence>
<accession>A0A8S0TQK8</accession>
<dbReference type="Proteomes" id="UP000594638">
    <property type="component" value="Unassembled WGS sequence"/>
</dbReference>
<reference evidence="1 2" key="1">
    <citation type="submission" date="2019-12" db="EMBL/GenBank/DDBJ databases">
        <authorList>
            <person name="Alioto T."/>
            <person name="Alioto T."/>
            <person name="Gomez Garrido J."/>
        </authorList>
    </citation>
    <scope>NUCLEOTIDE SEQUENCE [LARGE SCALE GENOMIC DNA]</scope>
</reference>
<organism evidence="1 2">
    <name type="scientific">Olea europaea subsp. europaea</name>
    <dbReference type="NCBI Taxonomy" id="158383"/>
    <lineage>
        <taxon>Eukaryota</taxon>
        <taxon>Viridiplantae</taxon>
        <taxon>Streptophyta</taxon>
        <taxon>Embryophyta</taxon>
        <taxon>Tracheophyta</taxon>
        <taxon>Spermatophyta</taxon>
        <taxon>Magnoliopsida</taxon>
        <taxon>eudicotyledons</taxon>
        <taxon>Gunneridae</taxon>
        <taxon>Pentapetalae</taxon>
        <taxon>asterids</taxon>
        <taxon>lamiids</taxon>
        <taxon>Lamiales</taxon>
        <taxon>Oleaceae</taxon>
        <taxon>Oleeae</taxon>
        <taxon>Olea</taxon>
    </lineage>
</organism>
<name>A0A8S0TQK8_OLEEU</name>
<sequence>MSRNLVFTSHYCLCRSMTELRVDYRRQTDTGTSNTDLSLTVKETRLCSRCVAVSQKQCWRAACGYSRGLRLRLWGVLEWERETDGVGALWLVAVLEAEWDRETL</sequence>